<protein>
    <submittedName>
        <fullName evidence="1">Uncharacterized protein</fullName>
    </submittedName>
</protein>
<dbReference type="OrthoDB" id="37886at2759"/>
<dbReference type="GO" id="GO:0005509">
    <property type="term" value="F:calcium ion binding"/>
    <property type="evidence" value="ECO:0007669"/>
    <property type="project" value="InterPro"/>
</dbReference>
<organism evidence="1 2">
    <name type="scientific">Protopolystoma xenopodis</name>
    <dbReference type="NCBI Taxonomy" id="117903"/>
    <lineage>
        <taxon>Eukaryota</taxon>
        <taxon>Metazoa</taxon>
        <taxon>Spiralia</taxon>
        <taxon>Lophotrochozoa</taxon>
        <taxon>Platyhelminthes</taxon>
        <taxon>Monogenea</taxon>
        <taxon>Polyopisthocotylea</taxon>
        <taxon>Polystomatidea</taxon>
        <taxon>Polystomatidae</taxon>
        <taxon>Protopolystoma</taxon>
    </lineage>
</organism>
<reference evidence="1" key="1">
    <citation type="submission" date="2018-11" db="EMBL/GenBank/DDBJ databases">
        <authorList>
            <consortium name="Pathogen Informatics"/>
        </authorList>
    </citation>
    <scope>NUCLEOTIDE SEQUENCE</scope>
</reference>
<accession>A0A3S5AKH2</accession>
<keyword evidence="2" id="KW-1185">Reference proteome</keyword>
<dbReference type="AlphaFoldDB" id="A0A3S5AKH2"/>
<dbReference type="Proteomes" id="UP000784294">
    <property type="component" value="Unassembled WGS sequence"/>
</dbReference>
<evidence type="ECO:0000313" key="2">
    <source>
        <dbReference type="Proteomes" id="UP000784294"/>
    </source>
</evidence>
<dbReference type="GO" id="GO:0005544">
    <property type="term" value="F:calcium-dependent phospholipid binding"/>
    <property type="evidence" value="ECO:0007669"/>
    <property type="project" value="InterPro"/>
</dbReference>
<gene>
    <name evidence="1" type="ORF">PXEA_LOCUS25093</name>
</gene>
<proteinExistence type="predicted"/>
<dbReference type="SUPFAM" id="SSF47874">
    <property type="entry name" value="Annexin"/>
    <property type="match status" value="1"/>
</dbReference>
<comment type="caution">
    <text evidence="1">The sequence shown here is derived from an EMBL/GenBank/DDBJ whole genome shotgun (WGS) entry which is preliminary data.</text>
</comment>
<dbReference type="EMBL" id="CAAALY010125039">
    <property type="protein sequence ID" value="VEL31653.1"/>
    <property type="molecule type" value="Genomic_DNA"/>
</dbReference>
<dbReference type="InterPro" id="IPR037104">
    <property type="entry name" value="Annexin_sf"/>
</dbReference>
<sequence length="58" mass="6266">MEKDLLGDLSGDFKHLMVALLQGARNEQSSGNAFSCEMVPMSSDVATDAKLLYESGEK</sequence>
<evidence type="ECO:0000313" key="1">
    <source>
        <dbReference type="EMBL" id="VEL31653.1"/>
    </source>
</evidence>
<name>A0A3S5AKH2_9PLAT</name>